<dbReference type="PANTHER" id="PTHR22911:SF6">
    <property type="entry name" value="SOLUTE CARRIER FAMILY 35 MEMBER G1"/>
    <property type="match status" value="1"/>
</dbReference>
<proteinExistence type="predicted"/>
<protein>
    <submittedName>
        <fullName evidence="7">DMT family transporter</fullName>
    </submittedName>
</protein>
<feature type="transmembrane region" description="Helical" evidence="6">
    <location>
        <begin position="62"/>
        <end position="82"/>
    </location>
</feature>
<feature type="transmembrane region" description="Helical" evidence="6">
    <location>
        <begin position="114"/>
        <end position="133"/>
    </location>
</feature>
<feature type="transmembrane region" description="Helical" evidence="6">
    <location>
        <begin position="256"/>
        <end position="272"/>
    </location>
</feature>
<keyword evidence="2 6" id="KW-0812">Transmembrane</keyword>
<dbReference type="EMBL" id="JAEUXJ010000028">
    <property type="protein sequence ID" value="MBL6459178.1"/>
    <property type="molecule type" value="Genomic_DNA"/>
</dbReference>
<gene>
    <name evidence="7" type="ORF">JMJ55_28040</name>
</gene>
<keyword evidence="8" id="KW-1185">Reference proteome</keyword>
<evidence type="ECO:0000256" key="4">
    <source>
        <dbReference type="ARBA" id="ARBA00023136"/>
    </source>
</evidence>
<reference evidence="7 8" key="1">
    <citation type="submission" date="2021-01" db="EMBL/GenBank/DDBJ databases">
        <title>Belnapia mucosa sp. nov. and Belnapia arida sp. nov., isolated from the Tabernas Desert (Almeria, Spain).</title>
        <authorList>
            <person name="Molina-Menor E."/>
            <person name="Vidal-Verdu A."/>
            <person name="Calonge A."/>
            <person name="Satari L."/>
            <person name="Pereto Magraner J."/>
            <person name="Porcar Miralles M."/>
        </authorList>
    </citation>
    <scope>NUCLEOTIDE SEQUENCE [LARGE SCALE GENOMIC DNA]</scope>
    <source>
        <strain evidence="7 8">T6</strain>
    </source>
</reference>
<feature type="transmembrane region" description="Helical" evidence="6">
    <location>
        <begin position="139"/>
        <end position="157"/>
    </location>
</feature>
<feature type="transmembrane region" description="Helical" evidence="6">
    <location>
        <begin position="20"/>
        <end position="41"/>
    </location>
</feature>
<feature type="transmembrane region" description="Helical" evidence="6">
    <location>
        <begin position="88"/>
        <end position="107"/>
    </location>
</feature>
<comment type="caution">
    <text evidence="7">The sequence shown here is derived from an EMBL/GenBank/DDBJ whole genome shotgun (WGS) entry which is preliminary data.</text>
</comment>
<sequence length="311" mass="32418">MLAGIMLFSVNDANSKLLSGHYGLGEVLFLRYVMLLSAFLLARGIRPGFGGPLATRHPALQALRTCSMMVSAAGFFLGFRYIPLAEGYLFFFTAPLLTLIFASLMLGEKVAPAAWGWCLLGFGGVLLAVAPKLGGGAGGPWQGYAAVTVATIAFALNQTLNRKLRVEPGLVGVILWPSLLGLPLFGGLLGLAGWETPPAFDLFRMLANGLLAGGAVVCTAAAYRHADAAQLGPWGFAALPLSVALDIAIWGHHPDLAMLLGGVVVVFACLMSERARRQGLAQSMPGGKTWAPSAPSGSGVTARTAESGRLP</sequence>
<keyword evidence="4 6" id="KW-0472">Membrane</keyword>
<dbReference type="SUPFAM" id="SSF103481">
    <property type="entry name" value="Multidrug resistance efflux transporter EmrE"/>
    <property type="match status" value="2"/>
</dbReference>
<evidence type="ECO:0000256" key="6">
    <source>
        <dbReference type="SAM" id="Phobius"/>
    </source>
</evidence>
<feature type="transmembrane region" description="Helical" evidence="6">
    <location>
        <begin position="206"/>
        <end position="224"/>
    </location>
</feature>
<feature type="transmembrane region" description="Helical" evidence="6">
    <location>
        <begin position="169"/>
        <end position="194"/>
    </location>
</feature>
<dbReference type="InterPro" id="IPR037185">
    <property type="entry name" value="EmrE-like"/>
</dbReference>
<evidence type="ECO:0000313" key="7">
    <source>
        <dbReference type="EMBL" id="MBL6459178.1"/>
    </source>
</evidence>
<organism evidence="7 8">
    <name type="scientific">Belnapia mucosa</name>
    <dbReference type="NCBI Taxonomy" id="2804532"/>
    <lineage>
        <taxon>Bacteria</taxon>
        <taxon>Pseudomonadati</taxon>
        <taxon>Pseudomonadota</taxon>
        <taxon>Alphaproteobacteria</taxon>
        <taxon>Acetobacterales</taxon>
        <taxon>Roseomonadaceae</taxon>
        <taxon>Belnapia</taxon>
    </lineage>
</organism>
<dbReference type="PANTHER" id="PTHR22911">
    <property type="entry name" value="ACYL-MALONYL CONDENSING ENZYME-RELATED"/>
    <property type="match status" value="1"/>
</dbReference>
<evidence type="ECO:0000256" key="3">
    <source>
        <dbReference type="ARBA" id="ARBA00022989"/>
    </source>
</evidence>
<evidence type="ECO:0000256" key="1">
    <source>
        <dbReference type="ARBA" id="ARBA00004141"/>
    </source>
</evidence>
<dbReference type="Proteomes" id="UP000606490">
    <property type="component" value="Unassembled WGS sequence"/>
</dbReference>
<evidence type="ECO:0000313" key="8">
    <source>
        <dbReference type="Proteomes" id="UP000606490"/>
    </source>
</evidence>
<accession>A0ABS1VBZ4</accession>
<comment type="subcellular location">
    <subcellularLocation>
        <location evidence="1">Membrane</location>
        <topology evidence="1">Multi-pass membrane protein</topology>
    </subcellularLocation>
</comment>
<feature type="region of interest" description="Disordered" evidence="5">
    <location>
        <begin position="281"/>
        <end position="311"/>
    </location>
</feature>
<evidence type="ECO:0000256" key="2">
    <source>
        <dbReference type="ARBA" id="ARBA00022692"/>
    </source>
</evidence>
<name>A0ABS1VBZ4_9PROT</name>
<feature type="transmembrane region" description="Helical" evidence="6">
    <location>
        <begin position="231"/>
        <end position="250"/>
    </location>
</feature>
<keyword evidence="3 6" id="KW-1133">Transmembrane helix</keyword>
<evidence type="ECO:0000256" key="5">
    <source>
        <dbReference type="SAM" id="MobiDB-lite"/>
    </source>
</evidence>